<dbReference type="STRING" id="686832.A0A0C2Y3S7"/>
<feature type="compositionally biased region" description="Low complexity" evidence="1">
    <location>
        <begin position="639"/>
        <end position="651"/>
    </location>
</feature>
<feature type="compositionally biased region" description="Basic and acidic residues" evidence="1">
    <location>
        <begin position="680"/>
        <end position="691"/>
    </location>
</feature>
<feature type="compositionally biased region" description="Low complexity" evidence="1">
    <location>
        <begin position="1779"/>
        <end position="1790"/>
    </location>
</feature>
<accession>A0A0C2Y3S7</accession>
<dbReference type="OrthoDB" id="3270451at2759"/>
<evidence type="ECO:0008006" key="4">
    <source>
        <dbReference type="Google" id="ProtNLM"/>
    </source>
</evidence>
<evidence type="ECO:0000256" key="1">
    <source>
        <dbReference type="SAM" id="MobiDB-lite"/>
    </source>
</evidence>
<sequence>MTSGLVSECHILEPTYAPDKIHRVKNIKVIPFAYEHQCLLNWLGACFGKRQLYAQVTTDVALTFTTRKEGAQKNNPGASPKKLGKYAVKVKAQDPSSSSSAPTSTLPNFRWFEDEVPIYDCRDTRLHFNSQDFAGLKKLPSSKEDLPPNSLVCVEYTANSFPYAGIKDAPKTETANHRAPFLITVFSLLVMSDVDMSVNEWQDPTGHYVDPMEEEDELEEMNVDDQPEHNVVGFRRQSAMLPLYPWSNGGIMMLDLSKAFDKEHYAFRFALSLQRFDTRIVTISAANTYVCTAMRDIKCDRFANMSLEQIALAEGKELKSPGHASEVCSALTAYCVFDVIYGLDNSENLPAPEHERLNMDFSKYPVSKQIVDWTTMASKFHKRFESRSANQAPAVTYSMFASQQVQALLQLHSVIKSNKALLNLQLAATHLAFLLDHDSDGKKIPDLPTSLSTLDTSNASTSAESAALNAQFETLLQCIAENQKFDHLRLPLQVAALLSPIFLLQEGAIHKSKYYSQRYKLMMYSKCLGNKRPKSVIELETIIWKALLDIACGQVDVYAAGERISKAIPAILEKLEDGDTSWFFLDNAKNKDAFHLSSFQVVENTVPADWPMASILAPPPLDSDAPHEPDHSSQSPEVQSQAQLQPQLQPQTPEGAADVSRPQTDEGNDQLQSPPNATARADDPEPPHDPEDSMDADNDPPPAVTPAHSTSTRPVRKARQQKRPYEEVGEEDASEGERFTKPPTKAGNAKRPRRQDTARSSSTTGDLRLDVRQRPALPIIFKGKYMQIEVIDLTEIETENLPTFNAKQKPHTHKTDRLVSGTLRQFIENAESRRDKKVLRIIRMPSETSPSATAFGSEFMAWRETKSCVYCKEEDPSLIKHLLWNDITTEHSAQWWRLSPHGFGLYFDVREGSQWILIATPPNRPDQEQEIPRDYFVDPHFFLSSFQPLKVGSDDMPIDVEAIHLTEGMRIIIPPNTPYAAFTTENCIATGGYYLSIPNMSNSFYGLINSFVLGSLVHDSDLLCPALYFRRIIHYLHSTFVINNSATQDNDDYHHLFTFQDLTDDEGLTVKSAIQDVESSLCLFAIAIFMNALDKRTYIPLVQAGTSLSAEDRAEQRKKDLNSIPHIECCHFCYVRGLAFDLIGWFFHHYDLQKDGKEPTQDAYLQHLVPFIALMGRNMVEMALFNFEGFEEEYRKLVAEENDFDEGLPPLTFQFNEYRVMPSAKPTSLYEHSTDYFQAVTASNSEKTQLQELNMLLGSGQHDFEVGTSGEGSRPMDEDSLMERMDDMFRHRSQTFVVHPWRRGAVMLRNLSEVFDQQHYAFAIVLDKFDRTLASTSPTHAYLRTAMRDKACDRLSGKTVEEIVAFETRDQSAGHASAVCSVFTAYRIFDIIYLLEKPNGALQAPVHQRLEVNFNEYLISKQVGDWTSIASKFHDRFVARMRQTKSTATFTTFASRQVHALFHLDSTIKNNKQLFNLQLAATHLAFILDHDSDGKGVPDLPTSLTAFQPFKAMTSIESAALNVQFEALLDSIGEIQKLDHLRLPVQVAALISPIFLLMDTFIHKSKYFCQRYKLMLYSKFLGNQRPKSVIALENVIWKALLDIARGAHDVYAAAKEISDTIPNILDDLEDADDTWFRLANPAHKQMVHLSSFNVVPSSVPAHWPMLSMLQRQAIPPISSIAHSSVVGEQENTKSTVSGDVIDMDIPMSSLADDAMDVDSIPSPKPSSPPSPPPPALQVAAHNTKRKHGGPERETSHGEQALRRSTRSTKAPVGPLVDFSSSDNANANSNASKRRKKGPPKPVLLQKEEDYAPPCVIGSKYVHFSVIDLTQIEREADVKIFINLLSSVTTGFSTGRAKHISHPEQSIFTIIKNAPLHAMTPSDVQIQLRKGVIVVPDATLATYQFCRRAIRAFNSLNIDVKIDGAYNTSHSQALRFLMQPEDQSLSSSNFSNIKTGTLLQFIENAELPRTRKVLRVIRAPSDEVQQLPFATDLLAWRETRSLTYCKEEDNSMFNILRWNEFSNTNAIQGWRLIPHGFGAFFDVRAGAQWIFIAGPACSPFNPDIFADLELFIDGPEGSKIINPKLTQPEAMLLTAGMWIILPPNTLYAMLTVKDCIMTGGYFLSAHSLSSSIYGLIHGFILGTSAADADDILPGLFIRRLLHYLHTSYVVNNLVNTDDDYHHLLTFNDIKDEEGCVVKKGVDDVKALFALFAMAVFANVLDERTYMPFVHTVEGPSAEERQVQKANDINAIPLLERRHYCYARGLAIDLLRWFFNHYSLAKPNQEADDGYRFLLLPITAELGTTMVAYKLEAEGNQHPGLCDGEDFCMQVELAVALEGMKETYEGTEDPPSTLAFNFDDYDVLSLQTPENSYPPIDNFFECGKNLADVLYFSSLQVMRRRQSGS</sequence>
<name>A0A0C2Y3S7_HEBCY</name>
<evidence type="ECO:0000313" key="2">
    <source>
        <dbReference type="EMBL" id="KIM35727.1"/>
    </source>
</evidence>
<dbReference type="Proteomes" id="UP000053424">
    <property type="component" value="Unassembled WGS sequence"/>
</dbReference>
<gene>
    <name evidence="2" type="ORF">M413DRAFT_32284</name>
</gene>
<feature type="compositionally biased region" description="Basic and acidic residues" evidence="1">
    <location>
        <begin position="1748"/>
        <end position="1761"/>
    </location>
</feature>
<protein>
    <recommendedName>
        <fullName evidence="4">JmjC domain-containing protein</fullName>
    </recommendedName>
</protein>
<feature type="region of interest" description="Disordered" evidence="1">
    <location>
        <begin position="613"/>
        <end position="769"/>
    </location>
</feature>
<organism evidence="2 3">
    <name type="scientific">Hebeloma cylindrosporum</name>
    <dbReference type="NCBI Taxonomy" id="76867"/>
    <lineage>
        <taxon>Eukaryota</taxon>
        <taxon>Fungi</taxon>
        <taxon>Dikarya</taxon>
        <taxon>Basidiomycota</taxon>
        <taxon>Agaricomycotina</taxon>
        <taxon>Agaricomycetes</taxon>
        <taxon>Agaricomycetidae</taxon>
        <taxon>Agaricales</taxon>
        <taxon>Agaricineae</taxon>
        <taxon>Hymenogastraceae</taxon>
        <taxon>Hebeloma</taxon>
    </lineage>
</organism>
<dbReference type="EMBL" id="KN831815">
    <property type="protein sequence ID" value="KIM35727.1"/>
    <property type="molecule type" value="Genomic_DNA"/>
</dbReference>
<evidence type="ECO:0000313" key="3">
    <source>
        <dbReference type="Proteomes" id="UP000053424"/>
    </source>
</evidence>
<feature type="region of interest" description="Disordered" evidence="1">
    <location>
        <begin position="1714"/>
        <end position="1806"/>
    </location>
</feature>
<keyword evidence="3" id="KW-1185">Reference proteome</keyword>
<reference evidence="3" key="2">
    <citation type="submission" date="2015-01" db="EMBL/GenBank/DDBJ databases">
        <title>Evolutionary Origins and Diversification of the Mycorrhizal Mutualists.</title>
        <authorList>
            <consortium name="DOE Joint Genome Institute"/>
            <consortium name="Mycorrhizal Genomics Consortium"/>
            <person name="Kohler A."/>
            <person name="Kuo A."/>
            <person name="Nagy L.G."/>
            <person name="Floudas D."/>
            <person name="Copeland A."/>
            <person name="Barry K.W."/>
            <person name="Cichocki N."/>
            <person name="Veneault-Fourrey C."/>
            <person name="LaButti K."/>
            <person name="Lindquist E.A."/>
            <person name="Lipzen A."/>
            <person name="Lundell T."/>
            <person name="Morin E."/>
            <person name="Murat C."/>
            <person name="Riley R."/>
            <person name="Ohm R."/>
            <person name="Sun H."/>
            <person name="Tunlid A."/>
            <person name="Henrissat B."/>
            <person name="Grigoriev I.V."/>
            <person name="Hibbett D.S."/>
            <person name="Martin F."/>
        </authorList>
    </citation>
    <scope>NUCLEOTIDE SEQUENCE [LARGE SCALE GENOMIC DNA]</scope>
    <source>
        <strain evidence="3">h7</strain>
    </source>
</reference>
<dbReference type="HOGENOM" id="CLU_229249_0_0_1"/>
<proteinExistence type="predicted"/>
<feature type="compositionally biased region" description="Pro residues" evidence="1">
    <location>
        <begin position="1722"/>
        <end position="1735"/>
    </location>
</feature>
<reference evidence="2 3" key="1">
    <citation type="submission" date="2014-04" db="EMBL/GenBank/DDBJ databases">
        <authorList>
            <consortium name="DOE Joint Genome Institute"/>
            <person name="Kuo A."/>
            <person name="Gay G."/>
            <person name="Dore J."/>
            <person name="Kohler A."/>
            <person name="Nagy L.G."/>
            <person name="Floudas D."/>
            <person name="Copeland A."/>
            <person name="Barry K.W."/>
            <person name="Cichocki N."/>
            <person name="Veneault-Fourrey C."/>
            <person name="LaButti K."/>
            <person name="Lindquist E.A."/>
            <person name="Lipzen A."/>
            <person name="Lundell T."/>
            <person name="Morin E."/>
            <person name="Murat C."/>
            <person name="Sun H."/>
            <person name="Tunlid A."/>
            <person name="Henrissat B."/>
            <person name="Grigoriev I.V."/>
            <person name="Hibbett D.S."/>
            <person name="Martin F."/>
            <person name="Nordberg H.P."/>
            <person name="Cantor M.N."/>
            <person name="Hua S.X."/>
        </authorList>
    </citation>
    <scope>NUCLEOTIDE SEQUENCE [LARGE SCALE GENOMIC DNA]</scope>
    <source>
        <strain evidence="3">h7</strain>
    </source>
</reference>